<feature type="compositionally biased region" description="Basic residues" evidence="1">
    <location>
        <begin position="156"/>
        <end position="166"/>
    </location>
</feature>
<name>A0AA36CIJ8_9BILA</name>
<keyword evidence="3" id="KW-1185">Reference proteome</keyword>
<dbReference type="EMBL" id="CATQJA010001854">
    <property type="protein sequence ID" value="CAJ0568906.1"/>
    <property type="molecule type" value="Genomic_DNA"/>
</dbReference>
<feature type="compositionally biased region" description="Basic and acidic residues" evidence="1">
    <location>
        <begin position="213"/>
        <end position="224"/>
    </location>
</feature>
<organism evidence="2 3">
    <name type="scientific">Mesorhabditis spiculigera</name>
    <dbReference type="NCBI Taxonomy" id="96644"/>
    <lineage>
        <taxon>Eukaryota</taxon>
        <taxon>Metazoa</taxon>
        <taxon>Ecdysozoa</taxon>
        <taxon>Nematoda</taxon>
        <taxon>Chromadorea</taxon>
        <taxon>Rhabditida</taxon>
        <taxon>Rhabditina</taxon>
        <taxon>Rhabditomorpha</taxon>
        <taxon>Rhabditoidea</taxon>
        <taxon>Rhabditidae</taxon>
        <taxon>Mesorhabditinae</taxon>
        <taxon>Mesorhabditis</taxon>
    </lineage>
</organism>
<feature type="region of interest" description="Disordered" evidence="1">
    <location>
        <begin position="117"/>
        <end position="264"/>
    </location>
</feature>
<feature type="compositionally biased region" description="Low complexity" evidence="1">
    <location>
        <begin position="133"/>
        <end position="150"/>
    </location>
</feature>
<dbReference type="AlphaFoldDB" id="A0AA36CIJ8"/>
<evidence type="ECO:0000313" key="3">
    <source>
        <dbReference type="Proteomes" id="UP001177023"/>
    </source>
</evidence>
<gene>
    <name evidence="2" type="ORF">MSPICULIGERA_LOCUS7410</name>
</gene>
<sequence>ARFTGEIDDAELLCWRYEEVIREAAWAELELWVYLRKTRSKSSSSRNRALLTSVLGLLRVTSSTSSSAHPRAFGYNSARVIIRPNLHHRARLNMRLKKTISTRPTYVTATRPTFETATTQESRVATDEAQSFTYETPTTGTGTRDIPTLTREQVPKKTKSTSRSHVRSTTSTAESTILTFKCPDRSSNQSSTTRRSHSRLKSTTSTGENTMVPREHEEKLDKAAARRSRAKSTTSTTENTMAARIDEAENPPPTPDGSPDRTEW</sequence>
<dbReference type="Proteomes" id="UP001177023">
    <property type="component" value="Unassembled WGS sequence"/>
</dbReference>
<protein>
    <submittedName>
        <fullName evidence="2">Uncharacterized protein</fullName>
    </submittedName>
</protein>
<reference evidence="2" key="1">
    <citation type="submission" date="2023-06" db="EMBL/GenBank/DDBJ databases">
        <authorList>
            <person name="Delattre M."/>
        </authorList>
    </citation>
    <scope>NUCLEOTIDE SEQUENCE</scope>
    <source>
        <strain evidence="2">AF72</strain>
    </source>
</reference>
<accession>A0AA36CIJ8</accession>
<proteinExistence type="predicted"/>
<evidence type="ECO:0000256" key="1">
    <source>
        <dbReference type="SAM" id="MobiDB-lite"/>
    </source>
</evidence>
<evidence type="ECO:0000313" key="2">
    <source>
        <dbReference type="EMBL" id="CAJ0568906.1"/>
    </source>
</evidence>
<feature type="non-terminal residue" evidence="2">
    <location>
        <position position="1"/>
    </location>
</feature>
<feature type="compositionally biased region" description="Polar residues" evidence="1">
    <location>
        <begin position="120"/>
        <end position="132"/>
    </location>
</feature>
<comment type="caution">
    <text evidence="2">The sequence shown here is derived from an EMBL/GenBank/DDBJ whole genome shotgun (WGS) entry which is preliminary data.</text>
</comment>
<feature type="non-terminal residue" evidence="2">
    <location>
        <position position="264"/>
    </location>
</feature>